<evidence type="ECO:0000313" key="2">
    <source>
        <dbReference type="Proteomes" id="UP000214365"/>
    </source>
</evidence>
<dbReference type="Proteomes" id="UP000214365">
    <property type="component" value="Unassembled WGS sequence"/>
</dbReference>
<evidence type="ECO:0008006" key="3">
    <source>
        <dbReference type="Google" id="ProtNLM"/>
    </source>
</evidence>
<name>A0A225AN57_TALAT</name>
<dbReference type="GeneID" id="31002266"/>
<sequence>MAATPTATIWAVELATQLASSARIRAYDVADTHFPRREYWPSNITFDKLDSLSDPPSSLVGKFDVVHLRMWAFVIRDNDPSPLIRHAAKLLKLKSESFLVFISIEPGGYLQWEDARFGSNVAKGDAALHVQQMMDNMGGASKLNFQWLDQLDQHVKNAGVDLDVIDCQYKSWSTQLIPLCTDTFLGAIENSGAILEHLKKVVPSVPSPEEWNNGLETLHGSMIDKCQCRVLKFNVLTECSPFLPLSTCRLRSPPPLGLREPRPCDRSVIDQARAVSALAYFTARKAAGQGRTYLTVRSFRETRLQPANHAESQHLHWTNPYICIDMRSRQATSGGIKKTTYARAGEEASALRRELQNATPPTIDHCFEIFFRDYHPLLPLLDPTNTPNALYGK</sequence>
<dbReference type="RefSeq" id="XP_020122441.1">
    <property type="nucleotide sequence ID" value="XM_020264561.1"/>
</dbReference>
<dbReference type="OrthoDB" id="417697at2759"/>
<evidence type="ECO:0000313" key="1">
    <source>
        <dbReference type="EMBL" id="OKL62320.1"/>
    </source>
</evidence>
<keyword evidence="2" id="KW-1185">Reference proteome</keyword>
<proteinExistence type="predicted"/>
<organism evidence="1 2">
    <name type="scientific">Talaromyces atroroseus</name>
    <dbReference type="NCBI Taxonomy" id="1441469"/>
    <lineage>
        <taxon>Eukaryota</taxon>
        <taxon>Fungi</taxon>
        <taxon>Dikarya</taxon>
        <taxon>Ascomycota</taxon>
        <taxon>Pezizomycotina</taxon>
        <taxon>Eurotiomycetes</taxon>
        <taxon>Eurotiomycetidae</taxon>
        <taxon>Eurotiales</taxon>
        <taxon>Trichocomaceae</taxon>
        <taxon>Talaromyces</taxon>
        <taxon>Talaromyces sect. Trachyspermi</taxon>
    </lineage>
</organism>
<dbReference type="AlphaFoldDB" id="A0A225AN57"/>
<dbReference type="InterPro" id="IPR029063">
    <property type="entry name" value="SAM-dependent_MTases_sf"/>
</dbReference>
<protein>
    <recommendedName>
        <fullName evidence="3">Methyltransferase domain-containing protein</fullName>
    </recommendedName>
</protein>
<reference evidence="1 2" key="1">
    <citation type="submission" date="2015-06" db="EMBL/GenBank/DDBJ databases">
        <title>Talaromyces atroroseus IBT 11181 draft genome.</title>
        <authorList>
            <person name="Rasmussen K.B."/>
            <person name="Rasmussen S."/>
            <person name="Petersen B."/>
            <person name="Sicheritz-Ponten T."/>
            <person name="Mortensen U.H."/>
            <person name="Thrane U."/>
        </authorList>
    </citation>
    <scope>NUCLEOTIDE SEQUENCE [LARGE SCALE GENOMIC DNA]</scope>
    <source>
        <strain evidence="1 2">IBT 11181</strain>
    </source>
</reference>
<dbReference type="EMBL" id="LFMY01000003">
    <property type="protein sequence ID" value="OKL62320.1"/>
    <property type="molecule type" value="Genomic_DNA"/>
</dbReference>
<dbReference type="SUPFAM" id="SSF53335">
    <property type="entry name" value="S-adenosyl-L-methionine-dependent methyltransferases"/>
    <property type="match status" value="1"/>
</dbReference>
<gene>
    <name evidence="1" type="ORF">UA08_02511</name>
</gene>
<comment type="caution">
    <text evidence="1">The sequence shown here is derived from an EMBL/GenBank/DDBJ whole genome shotgun (WGS) entry which is preliminary data.</text>
</comment>
<dbReference type="STRING" id="1441469.A0A225AN57"/>
<accession>A0A225AN57</accession>